<organism evidence="1 2">
    <name type="scientific">Escherichia phage vB_EcoP_SP5M</name>
    <dbReference type="NCBI Taxonomy" id="2750853"/>
    <lineage>
        <taxon>Viruses</taxon>
        <taxon>Duplodnaviria</taxon>
        <taxon>Heunggongvirae</taxon>
        <taxon>Uroviricota</taxon>
        <taxon>Caudoviricetes</taxon>
        <taxon>Schitoviridae</taxon>
        <taxon>Enquatrovirinae</taxon>
        <taxon>Gamaleyavirus</taxon>
        <taxon>Gamaleyavirus Sp5m</taxon>
    </lineage>
</organism>
<proteinExistence type="predicted"/>
<dbReference type="Proteomes" id="UP000515392">
    <property type="component" value="Segment"/>
</dbReference>
<name>A0A7D5JLY3_9CAUD</name>
<sequence>MAKYICVKSLTKDVPVGTELVGKFHSPGRFILTEDSKLKCVSGIGPRWYKDDQLPLAGALWVWQCQDPIKALERYEKAVRAHEMLGAQDPEDWPGIEKEYESAKAELLKRLS</sequence>
<protein>
    <submittedName>
        <fullName evidence="1">Uncharacterized protein</fullName>
    </submittedName>
</protein>
<accession>A0A7D5JLY3</accession>
<evidence type="ECO:0000313" key="1">
    <source>
        <dbReference type="EMBL" id="QLF80715.1"/>
    </source>
</evidence>
<dbReference type="EMBL" id="MT682708">
    <property type="protein sequence ID" value="QLF80715.1"/>
    <property type="molecule type" value="Genomic_DNA"/>
</dbReference>
<keyword evidence="2" id="KW-1185">Reference proteome</keyword>
<gene>
    <name evidence="1" type="ORF">SP5M_0002</name>
</gene>
<evidence type="ECO:0000313" key="2">
    <source>
        <dbReference type="Proteomes" id="UP000515392"/>
    </source>
</evidence>
<reference evidence="1 2" key="1">
    <citation type="submission" date="2020-06" db="EMBL/GenBank/DDBJ databases">
        <title>Complete genome sequences of eight phages infecting swine Enterotoxigenic Escherichia coli.</title>
        <authorList>
            <person name="Ferreira A."/>
            <person name="Oliveira H."/>
            <person name="Silva D."/>
            <person name="Almeida C."/>
            <person name="Burgan J."/>
            <person name="Azered J."/>
            <person name="Oliveira A."/>
        </authorList>
    </citation>
    <scope>NUCLEOTIDE SEQUENCE [LARGE SCALE GENOMIC DNA]</scope>
</reference>